<dbReference type="InterPro" id="IPR022764">
    <property type="entry name" value="Peptidase_S54_rhomboid_dom"/>
</dbReference>
<dbReference type="InterPro" id="IPR050925">
    <property type="entry name" value="Rhomboid_protease_S54"/>
</dbReference>
<feature type="domain" description="Peptidase S54 rhomboid" evidence="9">
    <location>
        <begin position="225"/>
        <end position="357"/>
    </location>
</feature>
<dbReference type="SUPFAM" id="SSF144091">
    <property type="entry name" value="Rhomboid-like"/>
    <property type="match status" value="1"/>
</dbReference>
<dbReference type="GO" id="GO:0006508">
    <property type="term" value="P:proteolysis"/>
    <property type="evidence" value="ECO:0007669"/>
    <property type="project" value="UniProtKB-KW"/>
</dbReference>
<evidence type="ECO:0000256" key="7">
    <source>
        <dbReference type="PROSITE-ProRule" id="PRU00339"/>
    </source>
</evidence>
<feature type="transmembrane region" description="Helical" evidence="8">
    <location>
        <begin position="370"/>
        <end position="388"/>
    </location>
</feature>
<dbReference type="SUPFAM" id="SSF48452">
    <property type="entry name" value="TPR-like"/>
    <property type="match status" value="1"/>
</dbReference>
<dbReference type="EMBL" id="CP095072">
    <property type="protein sequence ID" value="UOQ47450.1"/>
    <property type="molecule type" value="Genomic_DNA"/>
</dbReference>
<proteinExistence type="inferred from homology"/>
<dbReference type="InterPro" id="IPR035952">
    <property type="entry name" value="Rhomboid-like_sf"/>
</dbReference>
<organism evidence="10 11">
    <name type="scientific">Gracilibacillus caseinilyticus</name>
    <dbReference type="NCBI Taxonomy" id="2932256"/>
    <lineage>
        <taxon>Bacteria</taxon>
        <taxon>Bacillati</taxon>
        <taxon>Bacillota</taxon>
        <taxon>Bacilli</taxon>
        <taxon>Bacillales</taxon>
        <taxon>Bacillaceae</taxon>
        <taxon>Gracilibacillus</taxon>
    </lineage>
</organism>
<dbReference type="Pfam" id="PF01694">
    <property type="entry name" value="Rhomboid"/>
    <property type="match status" value="1"/>
</dbReference>
<dbReference type="PANTHER" id="PTHR43731:SF14">
    <property type="entry name" value="PRESENILIN-ASSOCIATED RHOMBOID-LIKE PROTEIN, MITOCHONDRIAL"/>
    <property type="match status" value="1"/>
</dbReference>
<evidence type="ECO:0000313" key="10">
    <source>
        <dbReference type="EMBL" id="UOQ47450.1"/>
    </source>
</evidence>
<feature type="transmembrane region" description="Helical" evidence="8">
    <location>
        <begin position="227"/>
        <end position="252"/>
    </location>
</feature>
<keyword evidence="6 8" id="KW-0472">Membrane</keyword>
<reference evidence="10 11" key="1">
    <citation type="submission" date="2022-04" db="EMBL/GenBank/DDBJ databases">
        <title>Gracilibacillus sp. isolated from saltern.</title>
        <authorList>
            <person name="Won M."/>
            <person name="Lee C.-M."/>
            <person name="Woen H.-Y."/>
            <person name="Kwon S.-W."/>
        </authorList>
    </citation>
    <scope>NUCLEOTIDE SEQUENCE [LARGE SCALE GENOMIC DNA]</scope>
    <source>
        <strain evidence="10 11">SSWR10-1</strain>
    </source>
</reference>
<feature type="transmembrane region" description="Helical" evidence="8">
    <location>
        <begin position="318"/>
        <end position="336"/>
    </location>
</feature>
<sequence length="514" mass="59283">MYLKNQFVRHRLVLHLLEHEGYETITKSSNRDEILLWRKMDRTTNIVRIALKQFDWARELDHSIEQIERNFSKNVQLPLFQKEINFHHVCIADYVPVDSWQRQKAPNMKAIDHTYVYIWTPDQDEQFARFFNNAGIEQPLSFSIPEQLMELEQHTNYLKQKIDQIDYQAKKEVADVFNKAKPILSYVLIAINIAVFVLVELMGGSTDPETLIKFGAKYNPAMMDGEWWRILSSMFLHIGVLHIGLNMMALYFVGTLVERIFGNYRFLIIYFLAGISGGIASFAFNANVAAGASGALFGLFGALLLFGLKNPKIFFKTIGMNVIFLVILNIIFGLSIQQVDNGAHLGGLIGGFLAAGVVQLPSMKKNWKQSLFFCAYLVYSVGLLFYGIQNDQVQYNETVQLQHIQQLIEEERYQQVTESASKSLPYAEYYQAELLFYRSFANIQLAEYDQAEQDLEVAVDKKPDFKEALYNLALIYQQEEKMEEALKISEKLIELDQDNTTYQTLYQELTKTTN</sequence>
<feature type="repeat" description="TPR" evidence="7">
    <location>
        <begin position="466"/>
        <end position="499"/>
    </location>
</feature>
<evidence type="ECO:0000256" key="3">
    <source>
        <dbReference type="ARBA" id="ARBA00022692"/>
    </source>
</evidence>
<dbReference type="GO" id="GO:0008233">
    <property type="term" value="F:peptidase activity"/>
    <property type="evidence" value="ECO:0007669"/>
    <property type="project" value="UniProtKB-KW"/>
</dbReference>
<keyword evidence="11" id="KW-1185">Reference proteome</keyword>
<evidence type="ECO:0000256" key="2">
    <source>
        <dbReference type="ARBA" id="ARBA00009045"/>
    </source>
</evidence>
<dbReference type="InterPro" id="IPR011990">
    <property type="entry name" value="TPR-like_helical_dom_sf"/>
</dbReference>
<dbReference type="Gene3D" id="1.25.40.10">
    <property type="entry name" value="Tetratricopeptide repeat domain"/>
    <property type="match status" value="1"/>
</dbReference>
<evidence type="ECO:0000256" key="4">
    <source>
        <dbReference type="ARBA" id="ARBA00022801"/>
    </source>
</evidence>
<evidence type="ECO:0000259" key="9">
    <source>
        <dbReference type="Pfam" id="PF01694"/>
    </source>
</evidence>
<feature type="transmembrane region" description="Helical" evidence="8">
    <location>
        <begin position="288"/>
        <end position="306"/>
    </location>
</feature>
<keyword evidence="3 8" id="KW-0812">Transmembrane</keyword>
<protein>
    <submittedName>
        <fullName evidence="10">Rhomboid family intramembrane serine protease</fullName>
    </submittedName>
</protein>
<feature type="transmembrane region" description="Helical" evidence="8">
    <location>
        <begin position="342"/>
        <end position="358"/>
    </location>
</feature>
<comment type="similarity">
    <text evidence="2">Belongs to the peptidase S54 family.</text>
</comment>
<name>A0ABY4ETZ9_9BACI</name>
<accession>A0ABY4ETZ9</accession>
<dbReference type="RefSeq" id="WP_244716591.1">
    <property type="nucleotide sequence ID" value="NZ_CP095072.1"/>
</dbReference>
<keyword evidence="5 8" id="KW-1133">Transmembrane helix</keyword>
<evidence type="ECO:0000256" key="1">
    <source>
        <dbReference type="ARBA" id="ARBA00004141"/>
    </source>
</evidence>
<dbReference type="Gene3D" id="1.20.1540.10">
    <property type="entry name" value="Rhomboid-like"/>
    <property type="match status" value="1"/>
</dbReference>
<dbReference type="SMART" id="SM00028">
    <property type="entry name" value="TPR"/>
    <property type="match status" value="2"/>
</dbReference>
<dbReference type="InterPro" id="IPR019734">
    <property type="entry name" value="TPR_rpt"/>
</dbReference>
<keyword evidence="10" id="KW-0645">Protease</keyword>
<evidence type="ECO:0000313" key="11">
    <source>
        <dbReference type="Proteomes" id="UP000831782"/>
    </source>
</evidence>
<dbReference type="PROSITE" id="PS50005">
    <property type="entry name" value="TPR"/>
    <property type="match status" value="1"/>
</dbReference>
<gene>
    <name evidence="10" type="ORF">MUN88_15455</name>
</gene>
<keyword evidence="4" id="KW-0378">Hydrolase</keyword>
<dbReference type="Pfam" id="PF14559">
    <property type="entry name" value="TPR_19"/>
    <property type="match status" value="1"/>
</dbReference>
<evidence type="ECO:0000256" key="6">
    <source>
        <dbReference type="ARBA" id="ARBA00023136"/>
    </source>
</evidence>
<comment type="subcellular location">
    <subcellularLocation>
        <location evidence="1">Membrane</location>
        <topology evidence="1">Multi-pass membrane protein</topology>
    </subcellularLocation>
</comment>
<keyword evidence="7" id="KW-0802">TPR repeat</keyword>
<feature type="transmembrane region" description="Helical" evidence="8">
    <location>
        <begin position="183"/>
        <end position="203"/>
    </location>
</feature>
<dbReference type="PANTHER" id="PTHR43731">
    <property type="entry name" value="RHOMBOID PROTEASE"/>
    <property type="match status" value="1"/>
</dbReference>
<dbReference type="Proteomes" id="UP000831782">
    <property type="component" value="Chromosome"/>
</dbReference>
<feature type="transmembrane region" description="Helical" evidence="8">
    <location>
        <begin position="264"/>
        <end position="282"/>
    </location>
</feature>
<evidence type="ECO:0000256" key="8">
    <source>
        <dbReference type="SAM" id="Phobius"/>
    </source>
</evidence>
<evidence type="ECO:0000256" key="5">
    <source>
        <dbReference type="ARBA" id="ARBA00022989"/>
    </source>
</evidence>